<name>A0A8K0HGJ4_9ROSA</name>
<dbReference type="PROSITE" id="PS51147">
    <property type="entry name" value="PFTA"/>
    <property type="match status" value="2"/>
</dbReference>
<protein>
    <recommendedName>
        <fullName evidence="8">Protein prenyltransferase alpha subunit repeat-containing protein 1</fullName>
    </recommendedName>
</protein>
<dbReference type="InterPro" id="IPR002088">
    <property type="entry name" value="Prenyl_trans_a"/>
</dbReference>
<evidence type="ECO:0008006" key="8">
    <source>
        <dbReference type="Google" id="ProtNLM"/>
    </source>
</evidence>
<comment type="caution">
    <text evidence="6">The sequence shown here is derived from an EMBL/GenBank/DDBJ whole genome shotgun (WGS) entry which is preliminary data.</text>
</comment>
<dbReference type="GO" id="GO:0005953">
    <property type="term" value="C:CAAX-protein geranylgeranyltransferase complex"/>
    <property type="evidence" value="ECO:0007669"/>
    <property type="project" value="TreeGrafter"/>
</dbReference>
<dbReference type="AlphaFoldDB" id="A0A8K0HGJ4"/>
<keyword evidence="3" id="KW-0808">Transferase</keyword>
<sequence length="450" mass="52051">MNEQDSCSEVNATQLLNQLERILESDPLIDEVGFIHPSQFVTLNEETGHSEPSSNSSVLQSADDVSKSRGSDVDASYQVTKMLWSKDHKLGISTHVLLPLYKAAKHAFMDAIRRYKMLNGPYETMIESSPCTLSSCHNSVESEVMKHSRALLLLSSDFGTAWHSRKKIMSQMRPLSFFMDELHLSALVLSYSPKCENAWSHRRWVIKSIAGKCSTLEEIVGKESELVEKITETSKMNYRAWNHRTWLVSYMSTEQVLHELTKSRNWAGLHVADSSCFHYRRRLMLRILEDSSHKEENGTIRYNFEIHQLWKEELNWDEILIKRYIGREALWLHRRFLSLILIKRLSTDQTGTTMNNDLGMFLDNELHLLGSCSIIPDSNFEDYQAQALYSTIYMLWLVKQIPELQGLEVQKKLRPDKVKVQLNEACPDRSFLWDYLVGFMEASDPCARES</sequence>
<evidence type="ECO:0000256" key="2">
    <source>
        <dbReference type="ARBA" id="ARBA00022602"/>
    </source>
</evidence>
<dbReference type="PANTHER" id="PTHR11129:SF10">
    <property type="entry name" value="PROTEIN PRENYLYLTRANSFERASE SUPERFAMILY PROTEIN"/>
    <property type="match status" value="1"/>
</dbReference>
<dbReference type="EMBL" id="VOIH02000002">
    <property type="protein sequence ID" value="KAF3452357.1"/>
    <property type="molecule type" value="Genomic_DNA"/>
</dbReference>
<keyword evidence="4" id="KW-0677">Repeat</keyword>
<dbReference type="Gene3D" id="1.25.40.120">
    <property type="entry name" value="Protein prenylyltransferase"/>
    <property type="match status" value="1"/>
</dbReference>
<gene>
    <name evidence="6" type="ORF">FNV43_RR02790</name>
</gene>
<evidence type="ECO:0000256" key="1">
    <source>
        <dbReference type="ARBA" id="ARBA00006734"/>
    </source>
</evidence>
<feature type="compositionally biased region" description="Polar residues" evidence="5">
    <location>
        <begin position="45"/>
        <end position="60"/>
    </location>
</feature>
<dbReference type="PANTHER" id="PTHR11129">
    <property type="entry name" value="PROTEIN FARNESYLTRANSFERASE ALPHA SUBUNIT/RAB GERANYLGERANYL TRANSFERASE ALPHA SUBUNIT"/>
    <property type="match status" value="1"/>
</dbReference>
<keyword evidence="7" id="KW-1185">Reference proteome</keyword>
<evidence type="ECO:0000256" key="5">
    <source>
        <dbReference type="SAM" id="MobiDB-lite"/>
    </source>
</evidence>
<dbReference type="Pfam" id="PF01239">
    <property type="entry name" value="PPTA"/>
    <property type="match status" value="2"/>
</dbReference>
<keyword evidence="2" id="KW-0637">Prenyltransferase</keyword>
<accession>A0A8K0HGJ4</accession>
<comment type="similarity">
    <text evidence="1">Belongs to the protein prenyltransferase subunit alpha family.</text>
</comment>
<dbReference type="SUPFAM" id="SSF48439">
    <property type="entry name" value="Protein prenylyltransferase"/>
    <property type="match status" value="1"/>
</dbReference>
<reference evidence="6" key="1">
    <citation type="submission" date="2020-03" db="EMBL/GenBank/DDBJ databases">
        <title>A high-quality chromosome-level genome assembly of a woody plant with both climbing and erect habits, Rhamnella rubrinervis.</title>
        <authorList>
            <person name="Lu Z."/>
            <person name="Yang Y."/>
            <person name="Zhu X."/>
            <person name="Sun Y."/>
        </authorList>
    </citation>
    <scope>NUCLEOTIDE SEQUENCE</scope>
    <source>
        <strain evidence="6">BYM</strain>
        <tissue evidence="6">Leaf</tissue>
    </source>
</reference>
<evidence type="ECO:0000313" key="7">
    <source>
        <dbReference type="Proteomes" id="UP000796880"/>
    </source>
</evidence>
<evidence type="ECO:0000256" key="3">
    <source>
        <dbReference type="ARBA" id="ARBA00022679"/>
    </source>
</evidence>
<organism evidence="6 7">
    <name type="scientific">Rhamnella rubrinervis</name>
    <dbReference type="NCBI Taxonomy" id="2594499"/>
    <lineage>
        <taxon>Eukaryota</taxon>
        <taxon>Viridiplantae</taxon>
        <taxon>Streptophyta</taxon>
        <taxon>Embryophyta</taxon>
        <taxon>Tracheophyta</taxon>
        <taxon>Spermatophyta</taxon>
        <taxon>Magnoliopsida</taxon>
        <taxon>eudicotyledons</taxon>
        <taxon>Gunneridae</taxon>
        <taxon>Pentapetalae</taxon>
        <taxon>rosids</taxon>
        <taxon>fabids</taxon>
        <taxon>Rosales</taxon>
        <taxon>Rhamnaceae</taxon>
        <taxon>rhamnoid group</taxon>
        <taxon>Rhamneae</taxon>
        <taxon>Rhamnella</taxon>
    </lineage>
</organism>
<dbReference type="GO" id="GO:0004660">
    <property type="term" value="F:protein farnesyltransferase activity"/>
    <property type="evidence" value="ECO:0007669"/>
    <property type="project" value="TreeGrafter"/>
</dbReference>
<dbReference type="GO" id="GO:0004662">
    <property type="term" value="F:CAAX-protein geranylgeranyltransferase activity"/>
    <property type="evidence" value="ECO:0007669"/>
    <property type="project" value="TreeGrafter"/>
</dbReference>
<dbReference type="GO" id="GO:0005965">
    <property type="term" value="C:protein farnesyltransferase complex"/>
    <property type="evidence" value="ECO:0007669"/>
    <property type="project" value="TreeGrafter"/>
</dbReference>
<dbReference type="OrthoDB" id="1924260at2759"/>
<proteinExistence type="inferred from homology"/>
<evidence type="ECO:0000256" key="4">
    <source>
        <dbReference type="ARBA" id="ARBA00022737"/>
    </source>
</evidence>
<dbReference type="Proteomes" id="UP000796880">
    <property type="component" value="Unassembled WGS sequence"/>
</dbReference>
<feature type="region of interest" description="Disordered" evidence="5">
    <location>
        <begin position="45"/>
        <end position="70"/>
    </location>
</feature>
<evidence type="ECO:0000313" key="6">
    <source>
        <dbReference type="EMBL" id="KAF3452357.1"/>
    </source>
</evidence>